<dbReference type="Proteomes" id="UP001596122">
    <property type="component" value="Unassembled WGS sequence"/>
</dbReference>
<name>A0ABW0GPJ0_9MICO</name>
<proteinExistence type="inferred from homology"/>
<protein>
    <recommendedName>
        <fullName evidence="5">Large ribosomal subunit protein bL25</fullName>
    </recommendedName>
    <alternativeName>
        <fullName evidence="5">General stress protein CTC</fullName>
    </alternativeName>
</protein>
<dbReference type="InterPro" id="IPR001021">
    <property type="entry name" value="Ribosomal_bL25_long"/>
</dbReference>
<keyword evidence="10" id="KW-1185">Reference proteome</keyword>
<dbReference type="InterPro" id="IPR020056">
    <property type="entry name" value="Rbsml_bL25/Gln-tRNA_synth_N"/>
</dbReference>
<dbReference type="SUPFAM" id="SSF50715">
    <property type="entry name" value="Ribosomal protein L25-like"/>
    <property type="match status" value="1"/>
</dbReference>
<dbReference type="GO" id="GO:0005840">
    <property type="term" value="C:ribosome"/>
    <property type="evidence" value="ECO:0007669"/>
    <property type="project" value="UniProtKB-KW"/>
</dbReference>
<sequence length="225" mass="23677">MSADIRLPAESRTEFGKGAARRLRRADKVPAVVYGHGEAPLHLSLPGHETMLALKHRNAVVTLDLSGDEHLALAKFVQRDPIKGFIEHVDFVTVRRGEKVQVEVPVVTDGEAMGGTVVVVDHQTLLIEAEATHLPESLHVDVDEKPAGFQLHAKDVVLPEGVTLVTDPEALVVSVNETHLDAELAEAEAEVGAGAAGAEEPAAGEPAAAEGDAAAEDAAQEAEQA</sequence>
<evidence type="ECO:0000313" key="10">
    <source>
        <dbReference type="Proteomes" id="UP001596122"/>
    </source>
</evidence>
<keyword evidence="2 5" id="KW-0694">RNA-binding</keyword>
<feature type="compositionally biased region" description="Acidic residues" evidence="6">
    <location>
        <begin position="213"/>
        <end position="225"/>
    </location>
</feature>
<evidence type="ECO:0000256" key="3">
    <source>
        <dbReference type="ARBA" id="ARBA00022980"/>
    </source>
</evidence>
<evidence type="ECO:0000256" key="4">
    <source>
        <dbReference type="ARBA" id="ARBA00023274"/>
    </source>
</evidence>
<evidence type="ECO:0000256" key="1">
    <source>
        <dbReference type="ARBA" id="ARBA00022730"/>
    </source>
</evidence>
<evidence type="ECO:0000256" key="6">
    <source>
        <dbReference type="SAM" id="MobiDB-lite"/>
    </source>
</evidence>
<dbReference type="Gene3D" id="2.170.120.20">
    <property type="entry name" value="Ribosomal protein L25, beta domain"/>
    <property type="match status" value="1"/>
</dbReference>
<dbReference type="NCBIfam" id="NF004131">
    <property type="entry name" value="PRK05618.2-1"/>
    <property type="match status" value="1"/>
</dbReference>
<comment type="caution">
    <text evidence="9">The sequence shown here is derived from an EMBL/GenBank/DDBJ whole genome shotgun (WGS) entry which is preliminary data.</text>
</comment>
<comment type="function">
    <text evidence="5">This is one of the proteins that binds to the 5S RNA in the ribosome where it forms part of the central protuberance.</text>
</comment>
<dbReference type="Gene3D" id="2.40.240.10">
    <property type="entry name" value="Ribosomal Protein L25, Chain P"/>
    <property type="match status" value="1"/>
</dbReference>
<feature type="region of interest" description="Disordered" evidence="6">
    <location>
        <begin position="186"/>
        <end position="225"/>
    </location>
</feature>
<dbReference type="EMBL" id="JBHSLD010000013">
    <property type="protein sequence ID" value="MFC5381895.1"/>
    <property type="molecule type" value="Genomic_DNA"/>
</dbReference>
<evidence type="ECO:0000259" key="7">
    <source>
        <dbReference type="Pfam" id="PF01386"/>
    </source>
</evidence>
<feature type="compositionally biased region" description="Low complexity" evidence="6">
    <location>
        <begin position="190"/>
        <end position="212"/>
    </location>
</feature>
<keyword evidence="4 5" id="KW-0687">Ribonucleoprotein</keyword>
<dbReference type="InterPro" id="IPR037121">
    <property type="entry name" value="Ribosomal_bL25_C"/>
</dbReference>
<dbReference type="PANTHER" id="PTHR33284:SF1">
    <property type="entry name" value="RIBOSOMAL PROTEIN L25_GLN-TRNA SYNTHETASE, ANTI-CODON-BINDING DOMAIN-CONTAINING PROTEIN"/>
    <property type="match status" value="1"/>
</dbReference>
<dbReference type="RefSeq" id="WP_340271040.1">
    <property type="nucleotide sequence ID" value="NZ_JBBEOG010000009.1"/>
</dbReference>
<comment type="similarity">
    <text evidence="5">Belongs to the bacterial ribosomal protein bL25 family. CTC subfamily.</text>
</comment>
<evidence type="ECO:0000256" key="5">
    <source>
        <dbReference type="HAMAP-Rule" id="MF_01334"/>
    </source>
</evidence>
<dbReference type="CDD" id="cd00495">
    <property type="entry name" value="Ribosomal_L25_TL5_CTC"/>
    <property type="match status" value="1"/>
</dbReference>
<organism evidence="9 10">
    <name type="scientific">Aquipuribacter nitratireducens</name>
    <dbReference type="NCBI Taxonomy" id="650104"/>
    <lineage>
        <taxon>Bacteria</taxon>
        <taxon>Bacillati</taxon>
        <taxon>Actinomycetota</taxon>
        <taxon>Actinomycetes</taxon>
        <taxon>Micrococcales</taxon>
        <taxon>Intrasporangiaceae</taxon>
        <taxon>Aquipuribacter</taxon>
    </lineage>
</organism>
<accession>A0ABW0GPJ0</accession>
<evidence type="ECO:0000256" key="2">
    <source>
        <dbReference type="ARBA" id="ARBA00022884"/>
    </source>
</evidence>
<dbReference type="HAMAP" id="MF_01334">
    <property type="entry name" value="Ribosomal_bL25_CTC"/>
    <property type="match status" value="1"/>
</dbReference>
<dbReference type="InterPro" id="IPR020057">
    <property type="entry name" value="Ribosomal_bL25_b-dom"/>
</dbReference>
<gene>
    <name evidence="5" type="primary">rplY</name>
    <name evidence="5" type="synonym">ctc</name>
    <name evidence="9" type="ORF">ACFPJ6_14010</name>
</gene>
<dbReference type="InterPro" id="IPR029751">
    <property type="entry name" value="Ribosomal_L25_dom"/>
</dbReference>
<dbReference type="InterPro" id="IPR011035">
    <property type="entry name" value="Ribosomal_bL25/Gln-tRNA_synth"/>
</dbReference>
<keyword evidence="1 5" id="KW-0699">rRNA-binding</keyword>
<dbReference type="NCBIfam" id="TIGR00731">
    <property type="entry name" value="bL25_bact_ctc"/>
    <property type="match status" value="1"/>
</dbReference>
<dbReference type="InterPro" id="IPR020930">
    <property type="entry name" value="Ribosomal_uL5_bac-type"/>
</dbReference>
<feature type="domain" description="Large ribosomal subunit protein bL25 beta" evidence="8">
    <location>
        <begin position="99"/>
        <end position="178"/>
    </location>
</feature>
<dbReference type="Pfam" id="PF14693">
    <property type="entry name" value="Ribosomal_TL5_C"/>
    <property type="match status" value="1"/>
</dbReference>
<dbReference type="PANTHER" id="PTHR33284">
    <property type="entry name" value="RIBOSOMAL PROTEIN L25/GLN-TRNA SYNTHETASE, ANTI-CODON-BINDING DOMAIN-CONTAINING PROTEIN"/>
    <property type="match status" value="1"/>
</dbReference>
<keyword evidence="3 5" id="KW-0689">Ribosomal protein</keyword>
<comment type="subunit">
    <text evidence="5">Part of the 50S ribosomal subunit; part of the 5S rRNA/L5/L18/L25 subcomplex. Contacts the 5S rRNA. Binds to the 5S rRNA independently of L5 and L18.</text>
</comment>
<feature type="domain" description="Large ribosomal subunit protein bL25 L25" evidence="7">
    <location>
        <begin position="7"/>
        <end position="91"/>
    </location>
</feature>
<evidence type="ECO:0000259" key="8">
    <source>
        <dbReference type="Pfam" id="PF14693"/>
    </source>
</evidence>
<evidence type="ECO:0000313" key="9">
    <source>
        <dbReference type="EMBL" id="MFC5381895.1"/>
    </source>
</evidence>
<dbReference type="Pfam" id="PF01386">
    <property type="entry name" value="Ribosomal_L25p"/>
    <property type="match status" value="1"/>
</dbReference>
<reference evidence="10" key="1">
    <citation type="journal article" date="2019" name="Int. J. Syst. Evol. Microbiol.">
        <title>The Global Catalogue of Microorganisms (GCM) 10K type strain sequencing project: providing services to taxonomists for standard genome sequencing and annotation.</title>
        <authorList>
            <consortium name="The Broad Institute Genomics Platform"/>
            <consortium name="The Broad Institute Genome Sequencing Center for Infectious Disease"/>
            <person name="Wu L."/>
            <person name="Ma J."/>
        </authorList>
    </citation>
    <scope>NUCLEOTIDE SEQUENCE [LARGE SCALE GENOMIC DNA]</scope>
    <source>
        <strain evidence="10">CCUG 43114</strain>
    </source>
</reference>